<comment type="caution">
    <text evidence="4">The sequence shown here is derived from an EMBL/GenBank/DDBJ whole genome shotgun (WGS) entry which is preliminary data.</text>
</comment>
<dbReference type="AlphaFoldDB" id="A0A511V4T0"/>
<dbReference type="GO" id="GO:0052689">
    <property type="term" value="F:carboxylic ester hydrolase activity"/>
    <property type="evidence" value="ECO:0007669"/>
    <property type="project" value="InterPro"/>
</dbReference>
<evidence type="ECO:0000313" key="5">
    <source>
        <dbReference type="Proteomes" id="UP000321157"/>
    </source>
</evidence>
<dbReference type="SUPFAM" id="SSF53474">
    <property type="entry name" value="alpha/beta-Hydrolases"/>
    <property type="match status" value="1"/>
</dbReference>
<proteinExistence type="predicted"/>
<evidence type="ECO:0000256" key="1">
    <source>
        <dbReference type="PIRSR" id="PIRSR017388-1"/>
    </source>
</evidence>
<dbReference type="RefSeq" id="WP_170230084.1">
    <property type="nucleotide sequence ID" value="NZ_BJXX01000016.1"/>
</dbReference>
<name>A0A511V4T0_9BACL</name>
<evidence type="ECO:0000259" key="3">
    <source>
        <dbReference type="Pfam" id="PF12146"/>
    </source>
</evidence>
<dbReference type="InterPro" id="IPR012354">
    <property type="entry name" value="Esterase_lipase"/>
</dbReference>
<gene>
    <name evidence="4" type="primary">est</name>
    <name evidence="4" type="ORF">ADA01nite_04080</name>
</gene>
<dbReference type="InterPro" id="IPR022742">
    <property type="entry name" value="Hydrolase_4"/>
</dbReference>
<dbReference type="InterPro" id="IPR051044">
    <property type="entry name" value="MAG_DAG_Lipase"/>
</dbReference>
<feature type="active site" description="Charge relay system" evidence="1">
    <location>
        <position position="194"/>
    </location>
</feature>
<dbReference type="Pfam" id="PF12146">
    <property type="entry name" value="Hydrolase_4"/>
    <property type="match status" value="1"/>
</dbReference>
<feature type="binding site" evidence="2">
    <location>
        <position position="96"/>
    </location>
    <ligand>
        <name>substrate</name>
    </ligand>
</feature>
<dbReference type="PANTHER" id="PTHR11614">
    <property type="entry name" value="PHOSPHOLIPASE-RELATED"/>
    <property type="match status" value="1"/>
</dbReference>
<feature type="active site" description="Charge relay system" evidence="1">
    <location>
        <position position="224"/>
    </location>
</feature>
<evidence type="ECO:0000256" key="2">
    <source>
        <dbReference type="PIRSR" id="PIRSR017388-2"/>
    </source>
</evidence>
<feature type="active site" description="Nucleophile" evidence="1">
    <location>
        <position position="95"/>
    </location>
</feature>
<feature type="domain" description="Serine aminopeptidase S33" evidence="3">
    <location>
        <begin position="20"/>
        <end position="231"/>
    </location>
</feature>
<feature type="binding site" evidence="2">
    <location>
        <position position="26"/>
    </location>
    <ligand>
        <name>substrate</name>
    </ligand>
</feature>
<dbReference type="PIRSF" id="PIRSF017388">
    <property type="entry name" value="Esterase_lipase"/>
    <property type="match status" value="1"/>
</dbReference>
<dbReference type="Gene3D" id="3.40.50.1820">
    <property type="entry name" value="alpha/beta hydrolase"/>
    <property type="match status" value="1"/>
</dbReference>
<accession>A0A511V4T0</accession>
<dbReference type="Proteomes" id="UP000321157">
    <property type="component" value="Unassembled WGS sequence"/>
</dbReference>
<evidence type="ECO:0000313" key="4">
    <source>
        <dbReference type="EMBL" id="GEN32948.1"/>
    </source>
</evidence>
<protein>
    <submittedName>
        <fullName evidence="4">Carboxylesterase</fullName>
    </submittedName>
</protein>
<dbReference type="InterPro" id="IPR029058">
    <property type="entry name" value="AB_hydrolase_fold"/>
</dbReference>
<dbReference type="EMBL" id="BJXX01000016">
    <property type="protein sequence ID" value="GEN32948.1"/>
    <property type="molecule type" value="Genomic_DNA"/>
</dbReference>
<sequence>MKAKPRSPETFFYPGGKIGLLLLHGFTGSTAEMQPMGRFFHKLGFTVHAPLLAGHGTTPEAMARTRWPDWWQSALNGYDRLIGEGCEQIVASGLSMGGLLALRLACHRSPAALILLNTPVDVRDKRIRWAKYVHYARPYIPRSGKKEAHIESEMFPYERTPVACIASLWQFINLTKKELAQVTTPALIVQSTIDETVAPSSGDYIYSHIGSHYKEMKQYHKSGHIITLDKEREHVFRDAADFLEKILDKV</sequence>
<reference evidence="4 5" key="1">
    <citation type="submission" date="2019-07" db="EMBL/GenBank/DDBJ databases">
        <title>Whole genome shotgun sequence of Aneurinibacillus danicus NBRC 102444.</title>
        <authorList>
            <person name="Hosoyama A."/>
            <person name="Uohara A."/>
            <person name="Ohji S."/>
            <person name="Ichikawa N."/>
        </authorList>
    </citation>
    <scope>NUCLEOTIDE SEQUENCE [LARGE SCALE GENOMIC DNA]</scope>
    <source>
        <strain evidence="4 5">NBRC 102444</strain>
    </source>
</reference>
<keyword evidence="5" id="KW-1185">Reference proteome</keyword>
<organism evidence="4 5">
    <name type="scientific">Aneurinibacillus danicus</name>
    <dbReference type="NCBI Taxonomy" id="267746"/>
    <lineage>
        <taxon>Bacteria</taxon>
        <taxon>Bacillati</taxon>
        <taxon>Bacillota</taxon>
        <taxon>Bacilli</taxon>
        <taxon>Bacillales</taxon>
        <taxon>Paenibacillaceae</taxon>
        <taxon>Aneurinibacillus group</taxon>
        <taxon>Aneurinibacillus</taxon>
    </lineage>
</organism>